<dbReference type="WBParaSite" id="SPAL_0000081500.2">
    <property type="protein sequence ID" value="SPAL_0000081500.2"/>
    <property type="gene ID" value="SPAL_0000081500"/>
</dbReference>
<proteinExistence type="predicted"/>
<evidence type="ECO:0000313" key="2">
    <source>
        <dbReference type="Proteomes" id="UP000046392"/>
    </source>
</evidence>
<dbReference type="Proteomes" id="UP000046392">
    <property type="component" value="Unplaced"/>
</dbReference>
<sequence>MTLESLFILNDKNMKYIILIFSLLCSLILNVFSDGGAEKLLESVCRKKPNLSYCSNYSTTTGVPTTRNKVVTRATTATTTRRPTSVVTRKNDLVPFPFGLDSSKKNVSQPKIDPKVLKELEGIKQVQHSSFQPSNHWGFNEAEAKKVFNNFMAREEAFKKRLEEEKKKSTKGTSPKMYDSKTQLLDSNLDDNENKRLALVDEEGKIKMRNKGDNDLDPFSEIETRPDTDKSDSQSFIQQKAKFVSNVSGNKNKLPIPLPSTGLGYEERNGLLRDLGDMVNINWGVGVPVHGNDPVRVGGQFGVGFGKSGSAGGMPDIIQIPKQGWKYSLNDYDGWGMPVIPNRAYKYWKKVYKIEDSSEEKKIEQVTEKPENPFH</sequence>
<reference evidence="3" key="1">
    <citation type="submission" date="2017-02" db="UniProtKB">
        <authorList>
            <consortium name="WormBaseParasite"/>
        </authorList>
    </citation>
    <scope>IDENTIFICATION</scope>
</reference>
<evidence type="ECO:0000313" key="3">
    <source>
        <dbReference type="WBParaSite" id="SPAL_0000081500.2"/>
    </source>
</evidence>
<dbReference type="STRING" id="174720.A0A0N5B412"/>
<feature type="region of interest" description="Disordered" evidence="1">
    <location>
        <begin position="209"/>
        <end position="233"/>
    </location>
</feature>
<feature type="region of interest" description="Disordered" evidence="1">
    <location>
        <begin position="162"/>
        <end position="186"/>
    </location>
</feature>
<dbReference type="AlphaFoldDB" id="A0A0N5B412"/>
<name>A0A0N5B412_STREA</name>
<accession>A0A0N5B412</accession>
<evidence type="ECO:0000256" key="1">
    <source>
        <dbReference type="SAM" id="MobiDB-lite"/>
    </source>
</evidence>
<feature type="compositionally biased region" description="Basic and acidic residues" evidence="1">
    <location>
        <begin position="222"/>
        <end position="232"/>
    </location>
</feature>
<keyword evidence="2" id="KW-1185">Reference proteome</keyword>
<protein>
    <submittedName>
        <fullName evidence="3">Uncharacterized protein</fullName>
    </submittedName>
</protein>
<organism evidence="2 3">
    <name type="scientific">Strongyloides papillosus</name>
    <name type="common">Intestinal threadworm</name>
    <dbReference type="NCBI Taxonomy" id="174720"/>
    <lineage>
        <taxon>Eukaryota</taxon>
        <taxon>Metazoa</taxon>
        <taxon>Ecdysozoa</taxon>
        <taxon>Nematoda</taxon>
        <taxon>Chromadorea</taxon>
        <taxon>Rhabditida</taxon>
        <taxon>Tylenchina</taxon>
        <taxon>Panagrolaimomorpha</taxon>
        <taxon>Strongyloidoidea</taxon>
        <taxon>Strongyloididae</taxon>
        <taxon>Strongyloides</taxon>
    </lineage>
</organism>